<dbReference type="InterPro" id="IPR013783">
    <property type="entry name" value="Ig-like_fold"/>
</dbReference>
<evidence type="ECO:0000259" key="5">
    <source>
        <dbReference type="SMART" id="SM01217"/>
    </source>
</evidence>
<keyword evidence="7" id="KW-1185">Reference proteome</keyword>
<dbReference type="InterPro" id="IPR001764">
    <property type="entry name" value="Glyco_hydro_3_N"/>
</dbReference>
<dbReference type="EMBL" id="JAMXLY010000026">
    <property type="protein sequence ID" value="MCO6025728.1"/>
    <property type="molecule type" value="Genomic_DNA"/>
</dbReference>
<dbReference type="PANTHER" id="PTHR30620:SF123">
    <property type="entry name" value="BETA-XYLOSIDASE"/>
    <property type="match status" value="1"/>
</dbReference>
<accession>A0ABT1BZV9</accession>
<evidence type="ECO:0000256" key="1">
    <source>
        <dbReference type="ARBA" id="ARBA00005336"/>
    </source>
</evidence>
<dbReference type="PANTHER" id="PTHR30620">
    <property type="entry name" value="PERIPLASMIC BETA-GLUCOSIDASE-RELATED"/>
    <property type="match status" value="1"/>
</dbReference>
<dbReference type="Gene3D" id="2.60.40.10">
    <property type="entry name" value="Immunoglobulins"/>
    <property type="match status" value="1"/>
</dbReference>
<organism evidence="6 7">
    <name type="scientific">Segatella cerevisiae</name>
    <dbReference type="NCBI Taxonomy" id="2053716"/>
    <lineage>
        <taxon>Bacteria</taxon>
        <taxon>Pseudomonadati</taxon>
        <taxon>Bacteroidota</taxon>
        <taxon>Bacteroidia</taxon>
        <taxon>Bacteroidales</taxon>
        <taxon>Prevotellaceae</taxon>
        <taxon>Segatella</taxon>
    </lineage>
</organism>
<dbReference type="Pfam" id="PF00933">
    <property type="entry name" value="Glyco_hydro_3"/>
    <property type="match status" value="1"/>
</dbReference>
<dbReference type="PRINTS" id="PR00133">
    <property type="entry name" value="GLHYDRLASE3"/>
</dbReference>
<dbReference type="InterPro" id="IPR019800">
    <property type="entry name" value="Glyco_hydro_3_AS"/>
</dbReference>
<feature type="signal peptide" evidence="4">
    <location>
        <begin position="1"/>
        <end position="21"/>
    </location>
</feature>
<comment type="caution">
    <text evidence="6">The sequence shown here is derived from an EMBL/GenBank/DDBJ whole genome shotgun (WGS) entry which is preliminary data.</text>
</comment>
<dbReference type="RefSeq" id="WP_252761084.1">
    <property type="nucleotide sequence ID" value="NZ_JAMXLY010000026.1"/>
</dbReference>
<dbReference type="InterPro" id="IPR002772">
    <property type="entry name" value="Glyco_hydro_3_C"/>
</dbReference>
<gene>
    <name evidence="6" type="ORF">NG821_07725</name>
</gene>
<dbReference type="InterPro" id="IPR036962">
    <property type="entry name" value="Glyco_hydro_3_N_sf"/>
</dbReference>
<evidence type="ECO:0000256" key="4">
    <source>
        <dbReference type="SAM" id="SignalP"/>
    </source>
</evidence>
<dbReference type="SUPFAM" id="SSF52279">
    <property type="entry name" value="Beta-D-glucan exohydrolase, C-terminal domain"/>
    <property type="match status" value="1"/>
</dbReference>
<dbReference type="Proteomes" id="UP001204015">
    <property type="component" value="Unassembled WGS sequence"/>
</dbReference>
<evidence type="ECO:0000256" key="2">
    <source>
        <dbReference type="ARBA" id="ARBA00022801"/>
    </source>
</evidence>
<dbReference type="SMART" id="SM01217">
    <property type="entry name" value="Fn3_like"/>
    <property type="match status" value="1"/>
</dbReference>
<feature type="chain" id="PRO_5047056181" evidence="4">
    <location>
        <begin position="22"/>
        <end position="778"/>
    </location>
</feature>
<dbReference type="Gene3D" id="3.40.50.1700">
    <property type="entry name" value="Glycoside hydrolase family 3 C-terminal domain"/>
    <property type="match status" value="1"/>
</dbReference>
<keyword evidence="4" id="KW-0732">Signal</keyword>
<dbReference type="InterPro" id="IPR051915">
    <property type="entry name" value="Cellulose_Degrad_GH3"/>
</dbReference>
<protein>
    <submittedName>
        <fullName evidence="6">Glycoside hydrolase family 3 C-terminal domain-containing protein</fullName>
    </submittedName>
</protein>
<feature type="domain" description="Fibronectin type III-like" evidence="5">
    <location>
        <begin position="697"/>
        <end position="766"/>
    </location>
</feature>
<dbReference type="PROSITE" id="PS00775">
    <property type="entry name" value="GLYCOSYL_HYDROL_F3"/>
    <property type="match status" value="1"/>
</dbReference>
<dbReference type="InterPro" id="IPR026891">
    <property type="entry name" value="Fn3-like"/>
</dbReference>
<keyword evidence="2 3" id="KW-0378">Hydrolase</keyword>
<keyword evidence="3" id="KW-0326">Glycosidase</keyword>
<evidence type="ECO:0000256" key="3">
    <source>
        <dbReference type="RuleBase" id="RU361161"/>
    </source>
</evidence>
<dbReference type="GO" id="GO:0016787">
    <property type="term" value="F:hydrolase activity"/>
    <property type="evidence" value="ECO:0007669"/>
    <property type="project" value="UniProtKB-KW"/>
</dbReference>
<dbReference type="Gene3D" id="3.20.20.300">
    <property type="entry name" value="Glycoside hydrolase, family 3, N-terminal domain"/>
    <property type="match status" value="1"/>
</dbReference>
<dbReference type="InterPro" id="IPR017853">
    <property type="entry name" value="GH"/>
</dbReference>
<evidence type="ECO:0000313" key="7">
    <source>
        <dbReference type="Proteomes" id="UP001204015"/>
    </source>
</evidence>
<name>A0ABT1BZV9_9BACT</name>
<proteinExistence type="inferred from homology"/>
<evidence type="ECO:0000313" key="6">
    <source>
        <dbReference type="EMBL" id="MCO6025728.1"/>
    </source>
</evidence>
<sequence>MKFLKIWGISLCLCSFAAVSAKQVLPYKNPKLPIAERVEDLLHRMTLEEKVGQIQCALGWNYYTIKGRKVTVSDKFMKDFSERHPGMLWGTYRADPWTRKTLANGLNPELAAKAGNALQKYAIEHSRLGIPLFLAEEAPHGHMAIGTTVFPTGLGMAATWSPELIEQAGRVISREIRIQGGHISYGPVLDLARDPRWSRVEETMGEDPVLSGDIGAAEVRGLGAGDLTKPYSTLATLKHFIAYGISEGGQNGRPSIIGQRELLGSFLPPFHKVIDAGALSVMTSYNSMDGIPCTSNKYLLTDILRHQWHFKGFVVSDLYSIDGIYGTHHVARSLEDAGVMALKAGVDVDLGANAYSRLCDAVKNGKVSESAVDTAVARVLRMKMEMGLFEHPYVNPEAAARGVRTPANIEVSRCVARASITLLKNDGALPLRRKIKVAVIGPNADNRYNMLGDYTAPQEDSNIKTLLDGVRTKLPLSDVEYVKGCAIRDTTTENIKEAVEAAYSSDVVIVAVGGSSARDFKTNYKETGAAVADSKTVSDMECGEGFDRATLRLLGLQNRLLEALKETGKPLVVVYIEGRPLDKVWASKNADALLTAYYPGQEGGDALADVLFGDYDPAGRLPVSVPRSTGQLPVYYNQKVPVAHDYVEMPATPLYPFGYGLSYTSFEYSGLKVTRLSDKNYEVSFDIHNTGSYDGDEVPQLYLTEEYASVVQPVRQLKHFRRIHIRKGEIGHVTFILTPDDFSLINEDMKRVVEPGDFDIQIGSSSADIRLKTKLSIQ</sequence>
<dbReference type="SUPFAM" id="SSF51445">
    <property type="entry name" value="(Trans)glycosidases"/>
    <property type="match status" value="1"/>
</dbReference>
<comment type="similarity">
    <text evidence="1 3">Belongs to the glycosyl hydrolase 3 family.</text>
</comment>
<dbReference type="InterPro" id="IPR036881">
    <property type="entry name" value="Glyco_hydro_3_C_sf"/>
</dbReference>
<dbReference type="Pfam" id="PF14310">
    <property type="entry name" value="Fn3-like"/>
    <property type="match status" value="1"/>
</dbReference>
<dbReference type="Pfam" id="PF01915">
    <property type="entry name" value="Glyco_hydro_3_C"/>
    <property type="match status" value="1"/>
</dbReference>
<reference evidence="6 7" key="1">
    <citation type="submission" date="2022-06" db="EMBL/GenBank/DDBJ databases">
        <title>A taxonomic note on the genus Prevotella: Description of four novel genera and emended description of the genera Hallella and Xylanibacter.</title>
        <authorList>
            <person name="Hitch T.C.A."/>
        </authorList>
    </citation>
    <scope>NUCLEOTIDE SEQUENCE [LARGE SCALE GENOMIC DNA]</scope>
    <source>
        <strain evidence="6 7">DSM 100619</strain>
    </source>
</reference>